<sequence length="69" mass="7860">MAGKLQGKPQPGCVPVNQRFFNIRVFTPWYNPPATARTRQTFLNTCQGAAINHATLMLIIQRYGYSFQE</sequence>
<evidence type="ECO:0000313" key="1">
    <source>
        <dbReference type="EMBL" id="ECC3916764.1"/>
    </source>
</evidence>
<organism evidence="1">
    <name type="scientific">Salmonella diarizonae</name>
    <dbReference type="NCBI Taxonomy" id="59204"/>
    <lineage>
        <taxon>Bacteria</taxon>
        <taxon>Pseudomonadati</taxon>
        <taxon>Pseudomonadota</taxon>
        <taxon>Gammaproteobacteria</taxon>
        <taxon>Enterobacterales</taxon>
        <taxon>Enterobacteriaceae</taxon>
        <taxon>Salmonella</taxon>
    </lineage>
</organism>
<gene>
    <name evidence="1" type="ORF">CTQ69_22880</name>
</gene>
<dbReference type="Proteomes" id="UP000839735">
    <property type="component" value="Unassembled WGS sequence"/>
</dbReference>
<name>A0A5Y1YC24_SALDZ</name>
<reference evidence="1" key="1">
    <citation type="submission" date="2018-08" db="EMBL/GenBank/DDBJ databases">
        <authorList>
            <person name="Ashton P.M."/>
            <person name="Dallman T."/>
            <person name="Nair S."/>
            <person name="De Pinna E."/>
            <person name="Peters T."/>
            <person name="Grant K."/>
        </authorList>
    </citation>
    <scope>NUCLEOTIDE SEQUENCE [LARGE SCALE GENOMIC DNA]</scope>
    <source>
        <strain evidence="1">294779</strain>
    </source>
</reference>
<protein>
    <submittedName>
        <fullName evidence="1">Uncharacterized protein</fullName>
    </submittedName>
</protein>
<comment type="caution">
    <text evidence="1">The sequence shown here is derived from an EMBL/GenBank/DDBJ whole genome shotgun (WGS) entry which is preliminary data.</text>
</comment>
<proteinExistence type="predicted"/>
<accession>A0A5Y1YC24</accession>
<dbReference type="EMBL" id="AAIBIC010000038">
    <property type="protein sequence ID" value="ECC3916764.1"/>
    <property type="molecule type" value="Genomic_DNA"/>
</dbReference>
<dbReference type="AlphaFoldDB" id="A0A5Y1YC24"/>